<gene>
    <name evidence="2" type="ORF">GGQ90_002466</name>
</gene>
<dbReference type="AlphaFoldDB" id="A0A7W6LR72"/>
<comment type="caution">
    <text evidence="2">The sequence shown here is derived from an EMBL/GenBank/DDBJ whole genome shotgun (WGS) entry which is preliminary data.</text>
</comment>
<dbReference type="InterPro" id="IPR014917">
    <property type="entry name" value="DUF1800"/>
</dbReference>
<protein>
    <submittedName>
        <fullName evidence="2">Uncharacterized protein (DUF1800 family)</fullName>
    </submittedName>
</protein>
<accession>A0A7W6LR72</accession>
<dbReference type="Pfam" id="PF08811">
    <property type="entry name" value="DUF1800"/>
    <property type="match status" value="1"/>
</dbReference>
<sequence>MTAAAIALNRFGLGARPDQAALDRPQAWLLAQLDRYEPRPAAIAALPPTSTIAGNLSDYLEMQRQNRCQKRDENPGTMADRPQTPQRRRAAGYAPPPMSGEPMAGEAGLQDKGGIGAMAERGTAAPRDPVAQARRFARDQARSYYMGAVAARAQTALTSPSPFAERLVHFWANHFAVSVDKLVVIGLAGQLEFEAIRPHVMGKFGDMLQAVERHPAMLLYLDQAASIGPNSTGGQIAARRQNAGLNENLAREILELHTLGVRTGYGQGDVTELARALTGWTVAGLGRGAGARFVGIDGEPGSFVFAARLHEPGSRTVLGRPFAQAGEDQAAAVLDFLGTHPATARHITTKLARHFAGDDPPVALVARLETAFLKTGGDLPSLYRVLVDAPECWIAPPVKFKNPWEWSIGAMRALGLREVQPQAVTGLLTQLGQPVWRPGSPAGWDDVAASWAGPDAVMRRVEAAERMAGRISDTLDARARASQLFPAALSDTTAQAIARAESPSQGLALLLVAPESMRR</sequence>
<dbReference type="EMBL" id="JACIEU010000009">
    <property type="protein sequence ID" value="MBB4148682.1"/>
    <property type="molecule type" value="Genomic_DNA"/>
</dbReference>
<evidence type="ECO:0000256" key="1">
    <source>
        <dbReference type="SAM" id="MobiDB-lite"/>
    </source>
</evidence>
<evidence type="ECO:0000313" key="2">
    <source>
        <dbReference type="EMBL" id="MBB4148682.1"/>
    </source>
</evidence>
<evidence type="ECO:0000313" key="3">
    <source>
        <dbReference type="Proteomes" id="UP000590524"/>
    </source>
</evidence>
<keyword evidence="3" id="KW-1185">Reference proteome</keyword>
<reference evidence="2 3" key="1">
    <citation type="submission" date="2020-08" db="EMBL/GenBank/DDBJ databases">
        <title>Genomic Encyclopedia of Type Strains, Phase IV (KMG-IV): sequencing the most valuable type-strain genomes for metagenomic binning, comparative biology and taxonomic classification.</title>
        <authorList>
            <person name="Goeker M."/>
        </authorList>
    </citation>
    <scope>NUCLEOTIDE SEQUENCE [LARGE SCALE GENOMIC DNA]</scope>
    <source>
        <strain evidence="2 3">DSM 19371</strain>
    </source>
</reference>
<feature type="region of interest" description="Disordered" evidence="1">
    <location>
        <begin position="66"/>
        <end position="107"/>
    </location>
</feature>
<dbReference type="Proteomes" id="UP000590524">
    <property type="component" value="Unassembled WGS sequence"/>
</dbReference>
<dbReference type="RefSeq" id="WP_160984506.1">
    <property type="nucleotide sequence ID" value="NZ_JACIEU010000009.1"/>
</dbReference>
<proteinExistence type="predicted"/>
<organism evidence="2 3">
    <name type="scientific">Sphingobium scionense</name>
    <dbReference type="NCBI Taxonomy" id="1404341"/>
    <lineage>
        <taxon>Bacteria</taxon>
        <taxon>Pseudomonadati</taxon>
        <taxon>Pseudomonadota</taxon>
        <taxon>Alphaproteobacteria</taxon>
        <taxon>Sphingomonadales</taxon>
        <taxon>Sphingomonadaceae</taxon>
        <taxon>Sphingobium</taxon>
    </lineage>
</organism>
<name>A0A7W6LR72_9SPHN</name>